<evidence type="ECO:0000313" key="5">
    <source>
        <dbReference type="EMBL" id="MCR0235132.1"/>
    </source>
</evidence>
<dbReference type="GO" id="GO:0004519">
    <property type="term" value="F:endonuclease activity"/>
    <property type="evidence" value="ECO:0007669"/>
    <property type="project" value="UniProtKB-KW"/>
</dbReference>
<evidence type="ECO:0000256" key="3">
    <source>
        <dbReference type="ARBA" id="ARBA00023125"/>
    </source>
</evidence>
<evidence type="ECO:0000256" key="2">
    <source>
        <dbReference type="ARBA" id="ARBA00022747"/>
    </source>
</evidence>
<dbReference type="GO" id="GO:0009307">
    <property type="term" value="P:DNA restriction-modification system"/>
    <property type="evidence" value="ECO:0007669"/>
    <property type="project" value="UniProtKB-KW"/>
</dbReference>
<name>A0AAP2USQ9_CLOIN</name>
<dbReference type="PANTHER" id="PTHR30408:SF12">
    <property type="entry name" value="TYPE I RESTRICTION ENZYME MJAVIII SPECIFICITY SUBUNIT"/>
    <property type="match status" value="1"/>
</dbReference>
<dbReference type="RefSeq" id="WP_008819341.1">
    <property type="nucleotide sequence ID" value="NZ_CABKQS010000005.1"/>
</dbReference>
<dbReference type="EMBL" id="JAKTMA010000051">
    <property type="protein sequence ID" value="MCR0235132.1"/>
    <property type="molecule type" value="Genomic_DNA"/>
</dbReference>
<dbReference type="InterPro" id="IPR044946">
    <property type="entry name" value="Restrct_endonuc_typeI_TRD_sf"/>
</dbReference>
<feature type="domain" description="Type I restriction modification DNA specificity" evidence="4">
    <location>
        <begin position="8"/>
        <end position="149"/>
    </location>
</feature>
<dbReference type="Proteomes" id="UP001203972">
    <property type="component" value="Unassembled WGS sequence"/>
</dbReference>
<evidence type="ECO:0000259" key="4">
    <source>
        <dbReference type="Pfam" id="PF01420"/>
    </source>
</evidence>
<dbReference type="Pfam" id="PF01420">
    <property type="entry name" value="Methylase_S"/>
    <property type="match status" value="1"/>
</dbReference>
<dbReference type="AlphaFoldDB" id="A0AAP2USQ9"/>
<evidence type="ECO:0000256" key="1">
    <source>
        <dbReference type="ARBA" id="ARBA00010923"/>
    </source>
</evidence>
<dbReference type="GO" id="GO:0003677">
    <property type="term" value="F:DNA binding"/>
    <property type="evidence" value="ECO:0007669"/>
    <property type="project" value="UniProtKB-KW"/>
</dbReference>
<keyword evidence="3" id="KW-0238">DNA-binding</keyword>
<gene>
    <name evidence="5" type="ORF">MKC95_20405</name>
</gene>
<keyword evidence="5" id="KW-0255">Endonuclease</keyword>
<keyword evidence="2" id="KW-0680">Restriction system</keyword>
<protein>
    <submittedName>
        <fullName evidence="5">Restriction endonuclease subunit S</fullName>
    </submittedName>
</protein>
<evidence type="ECO:0000313" key="6">
    <source>
        <dbReference type="Proteomes" id="UP001203972"/>
    </source>
</evidence>
<dbReference type="PANTHER" id="PTHR30408">
    <property type="entry name" value="TYPE-1 RESTRICTION ENZYME ECOKI SPECIFICITY PROTEIN"/>
    <property type="match status" value="1"/>
</dbReference>
<comment type="similarity">
    <text evidence="1">Belongs to the type-I restriction system S methylase family.</text>
</comment>
<reference evidence="5" key="1">
    <citation type="journal article" date="2022" name="Clin. Infect. Dis.">
        <title>Association between Clostridium innocuum and antibiotic-associated diarrhea in adults and children: A cross-sectional study and comparative genomics analysis.</title>
        <authorList>
            <person name="Cherny K.E."/>
            <person name="Muscat E.B."/>
            <person name="Balaji A."/>
            <person name="Mukherjee J."/>
            <person name="Ozer E.A."/>
            <person name="Angarone M.P."/>
            <person name="Hauser A.R."/>
            <person name="Sichel J.S."/>
            <person name="Amponsah E."/>
            <person name="Kociolek L.K."/>
        </authorList>
    </citation>
    <scope>NUCLEOTIDE SEQUENCE</scope>
    <source>
        <strain evidence="5">NU1-AC-029v</strain>
    </source>
</reference>
<dbReference type="CDD" id="cd17495">
    <property type="entry name" value="RMtype1_S_Cep9333ORF4827P-TRD2-CR2_like"/>
    <property type="match status" value="1"/>
</dbReference>
<proteinExistence type="inferred from homology"/>
<dbReference type="SUPFAM" id="SSF116734">
    <property type="entry name" value="DNA methylase specificity domain"/>
    <property type="match status" value="1"/>
</dbReference>
<dbReference type="InterPro" id="IPR052021">
    <property type="entry name" value="Type-I_RS_S_subunit"/>
</dbReference>
<organism evidence="5 6">
    <name type="scientific">Clostridium innocuum</name>
    <dbReference type="NCBI Taxonomy" id="1522"/>
    <lineage>
        <taxon>Bacteria</taxon>
        <taxon>Bacillati</taxon>
        <taxon>Bacillota</taxon>
        <taxon>Clostridia</taxon>
        <taxon>Eubacteriales</taxon>
        <taxon>Clostridiaceae</taxon>
        <taxon>Clostridium</taxon>
    </lineage>
</organism>
<keyword evidence="5" id="KW-0378">Hydrolase</keyword>
<dbReference type="Gene3D" id="3.90.220.20">
    <property type="entry name" value="DNA methylase specificity domains"/>
    <property type="match status" value="1"/>
</dbReference>
<keyword evidence="5" id="KW-0540">Nuclease</keyword>
<dbReference type="InterPro" id="IPR000055">
    <property type="entry name" value="Restrct_endonuc_typeI_TRD"/>
</dbReference>
<comment type="caution">
    <text evidence="5">The sequence shown here is derived from an EMBL/GenBank/DDBJ whole genome shotgun (WGS) entry which is preliminary data.</text>
</comment>
<accession>A0AAP2USQ9</accession>
<sequence length="197" mass="21808">MFIDNAASNWKEGTLSDIADIIMGQSPSGSSYNEESIGTIFFQGRAEFGFRFPTVRLFTTEPKRMACANDTLTSVRAPVGDLNVAHTDCCIGRGLAAIHSKTNHQSFVLYTMFSLKKQLDVFNGEGTVFGSINRNSLNVMPILIPSDEKLDEFEGIVAPMDTAIRNNYDEICRLQQIRDSLLPKLMSGEIDVSDIEL</sequence>